<dbReference type="Proteomes" id="UP000410492">
    <property type="component" value="Unassembled WGS sequence"/>
</dbReference>
<proteinExistence type="predicted"/>
<evidence type="ECO:0000313" key="3">
    <source>
        <dbReference type="Proteomes" id="UP000410492"/>
    </source>
</evidence>
<dbReference type="AlphaFoldDB" id="A0A653CME6"/>
<feature type="compositionally biased region" description="Basic residues" evidence="1">
    <location>
        <begin position="98"/>
        <end position="124"/>
    </location>
</feature>
<sequence length="298" mass="34197">MRRSQSPRPSTKISFRDRSSSPVIRKRSSSPQRHSSRDRSERRRSRSRTPRRSDPRYRDRREERRSRSPLYHSSRRRGSRSRSPPSGGDGYRRSASRDRRRMRSRSPRDRRRSRSRSLSPRRNRPSGSHLLVEMVPMTSAMASYYEHMPPELWMDPAAMAAAAAAAMPFQGAGESVPNRFFGMGARPFLPPGGGPRYPRPIYNSLYRPHQPRPVRPTGNATLRTHMPPELWMNPAEMAAAAAMRFQGASELVLNRFFGMGARPFLPPGGGPRYPRPIYNSLYRHTSRGPSGRQEMLRC</sequence>
<accession>A0A653CME6</accession>
<feature type="non-terminal residue" evidence="2">
    <location>
        <position position="298"/>
    </location>
</feature>
<evidence type="ECO:0000313" key="2">
    <source>
        <dbReference type="EMBL" id="VEN49080.1"/>
    </source>
</evidence>
<feature type="region of interest" description="Disordered" evidence="1">
    <location>
        <begin position="1"/>
        <end position="131"/>
    </location>
</feature>
<organism evidence="2 3">
    <name type="scientific">Callosobruchus maculatus</name>
    <name type="common">Southern cowpea weevil</name>
    <name type="synonym">Pulse bruchid</name>
    <dbReference type="NCBI Taxonomy" id="64391"/>
    <lineage>
        <taxon>Eukaryota</taxon>
        <taxon>Metazoa</taxon>
        <taxon>Ecdysozoa</taxon>
        <taxon>Arthropoda</taxon>
        <taxon>Hexapoda</taxon>
        <taxon>Insecta</taxon>
        <taxon>Pterygota</taxon>
        <taxon>Neoptera</taxon>
        <taxon>Endopterygota</taxon>
        <taxon>Coleoptera</taxon>
        <taxon>Polyphaga</taxon>
        <taxon>Cucujiformia</taxon>
        <taxon>Chrysomeloidea</taxon>
        <taxon>Chrysomelidae</taxon>
        <taxon>Bruchinae</taxon>
        <taxon>Bruchini</taxon>
        <taxon>Callosobruchus</taxon>
    </lineage>
</organism>
<keyword evidence="3" id="KW-1185">Reference proteome</keyword>
<name>A0A653CME6_CALMS</name>
<dbReference type="OrthoDB" id="6806723at2759"/>
<evidence type="ECO:0000256" key="1">
    <source>
        <dbReference type="SAM" id="MobiDB-lite"/>
    </source>
</evidence>
<feature type="compositionally biased region" description="Polar residues" evidence="1">
    <location>
        <begin position="1"/>
        <end position="13"/>
    </location>
</feature>
<gene>
    <name evidence="2" type="ORF">CALMAC_LOCUS10313</name>
</gene>
<protein>
    <submittedName>
        <fullName evidence="2">Uncharacterized protein</fullName>
    </submittedName>
</protein>
<reference evidence="2 3" key="1">
    <citation type="submission" date="2019-01" db="EMBL/GenBank/DDBJ databases">
        <authorList>
            <person name="Sayadi A."/>
        </authorList>
    </citation>
    <scope>NUCLEOTIDE SEQUENCE [LARGE SCALE GENOMIC DNA]</scope>
</reference>
<feature type="compositionally biased region" description="Basic and acidic residues" evidence="1">
    <location>
        <begin position="51"/>
        <end position="66"/>
    </location>
</feature>
<dbReference type="EMBL" id="CAACVG010008263">
    <property type="protein sequence ID" value="VEN49080.1"/>
    <property type="molecule type" value="Genomic_DNA"/>
</dbReference>